<dbReference type="Proteomes" id="UP000504637">
    <property type="component" value="Unplaced"/>
</dbReference>
<evidence type="ECO:0000256" key="1">
    <source>
        <dbReference type="SAM" id="MobiDB-lite"/>
    </source>
</evidence>
<accession>A0A6J3MHD6</accession>
<feature type="compositionally biased region" description="Low complexity" evidence="1">
    <location>
        <begin position="162"/>
        <end position="175"/>
    </location>
</feature>
<proteinExistence type="predicted"/>
<organism evidence="3">
    <name type="scientific">Dissoconium aciculare CBS 342.82</name>
    <dbReference type="NCBI Taxonomy" id="1314786"/>
    <lineage>
        <taxon>Eukaryota</taxon>
        <taxon>Fungi</taxon>
        <taxon>Dikarya</taxon>
        <taxon>Ascomycota</taxon>
        <taxon>Pezizomycotina</taxon>
        <taxon>Dothideomycetes</taxon>
        <taxon>Dothideomycetidae</taxon>
        <taxon>Mycosphaerellales</taxon>
        <taxon>Dissoconiaceae</taxon>
        <taxon>Dissoconium</taxon>
    </lineage>
</organism>
<feature type="region of interest" description="Disordered" evidence="1">
    <location>
        <begin position="162"/>
        <end position="183"/>
    </location>
</feature>
<dbReference type="RefSeq" id="XP_033464397.1">
    <property type="nucleotide sequence ID" value="XM_033599099.1"/>
</dbReference>
<evidence type="ECO:0000313" key="3">
    <source>
        <dbReference type="RefSeq" id="XP_033464397.1"/>
    </source>
</evidence>
<dbReference type="AlphaFoldDB" id="A0A6J3MHD6"/>
<reference evidence="3" key="3">
    <citation type="submission" date="2025-08" db="UniProtKB">
        <authorList>
            <consortium name="RefSeq"/>
        </authorList>
    </citation>
    <scope>IDENTIFICATION</scope>
    <source>
        <strain evidence="3">CBS 342.82</strain>
    </source>
</reference>
<reference evidence="3" key="1">
    <citation type="submission" date="2020-01" db="EMBL/GenBank/DDBJ databases">
        <authorList>
            <consortium name="DOE Joint Genome Institute"/>
            <person name="Haridas S."/>
            <person name="Albert R."/>
            <person name="Binder M."/>
            <person name="Bloem J."/>
            <person name="Labutti K."/>
            <person name="Salamov A."/>
            <person name="Andreopoulos B."/>
            <person name="Baker S.E."/>
            <person name="Barry K."/>
            <person name="Bills G."/>
            <person name="Bluhm B.H."/>
            <person name="Cannon C."/>
            <person name="Castanera R."/>
            <person name="Culley D.E."/>
            <person name="Daum C."/>
            <person name="Ezra D."/>
            <person name="Gonzalez J.B."/>
            <person name="Henrissat B."/>
            <person name="Kuo A."/>
            <person name="Liang C."/>
            <person name="Lipzen A."/>
            <person name="Lutzoni F."/>
            <person name="Magnuson J."/>
            <person name="Mondo S."/>
            <person name="Nolan M."/>
            <person name="Ohm R."/>
            <person name="Pangilinan J."/>
            <person name="Park H.-J."/>
            <person name="Ramirez L."/>
            <person name="Alfaro M."/>
            <person name="Sun H."/>
            <person name="Tritt A."/>
            <person name="Yoshinaga Y."/>
            <person name="Zwiers L.-H."/>
            <person name="Turgeon B.G."/>
            <person name="Goodwin S.B."/>
            <person name="Spatafora J.W."/>
            <person name="Crous P.W."/>
            <person name="Grigoriev I.V."/>
        </authorList>
    </citation>
    <scope>NUCLEOTIDE SEQUENCE</scope>
    <source>
        <strain evidence="3">CBS 342.82</strain>
    </source>
</reference>
<gene>
    <name evidence="3" type="ORF">K489DRAFT_13723</name>
</gene>
<evidence type="ECO:0000313" key="2">
    <source>
        <dbReference type="Proteomes" id="UP000504637"/>
    </source>
</evidence>
<name>A0A6J3MHD6_9PEZI</name>
<keyword evidence="2" id="KW-1185">Reference proteome</keyword>
<dbReference type="GeneID" id="54356898"/>
<protein>
    <submittedName>
        <fullName evidence="3">Uncharacterized protein</fullName>
    </submittedName>
</protein>
<sequence length="223" mass="24262">MSIQPVVHPSIHPSLSAFPFLSYPSALGEFPTAVVAAPSQRAKKGSFPQTEFPFPSRTVPFLPIGWETIGQVPREQRTLNGGKRHGPYWIPCLALLYVRRTTGILDLDWSVERNRDTCSTMICALQMQKRLDTLSLSHARGAPTACRELGHIIIRTIVTNGSSSSSNGTGANSQTASSSSFDGALRHLPRRRGRGWGRMTGGTVTLLPLDVKVPCMFGSAVYV</sequence>
<reference evidence="3" key="2">
    <citation type="submission" date="2020-04" db="EMBL/GenBank/DDBJ databases">
        <authorList>
            <consortium name="NCBI Genome Project"/>
        </authorList>
    </citation>
    <scope>NUCLEOTIDE SEQUENCE</scope>
    <source>
        <strain evidence="3">CBS 342.82</strain>
    </source>
</reference>